<keyword evidence="4 9" id="KW-0812">Transmembrane</keyword>
<evidence type="ECO:0000256" key="8">
    <source>
        <dbReference type="ARBA" id="ARBA00039168"/>
    </source>
</evidence>
<dbReference type="SUPFAM" id="SSF103481">
    <property type="entry name" value="Multidrug resistance efflux transporter EmrE"/>
    <property type="match status" value="1"/>
</dbReference>
<protein>
    <recommendedName>
        <fullName evidence="8">Guanidinium exporter</fullName>
    </recommendedName>
</protein>
<dbReference type="GO" id="GO:0005886">
    <property type="term" value="C:plasma membrane"/>
    <property type="evidence" value="ECO:0007669"/>
    <property type="project" value="UniProtKB-SubCell"/>
</dbReference>
<dbReference type="OrthoDB" id="9808638at2"/>
<evidence type="ECO:0000256" key="9">
    <source>
        <dbReference type="RuleBase" id="RU003942"/>
    </source>
</evidence>
<accession>A7GWZ5</accession>
<name>A7GWZ5_CAMC5</name>
<feature type="transmembrane region" description="Helical" evidence="10">
    <location>
        <begin position="62"/>
        <end position="82"/>
    </location>
</feature>
<evidence type="ECO:0000256" key="3">
    <source>
        <dbReference type="ARBA" id="ARBA00022475"/>
    </source>
</evidence>
<dbReference type="RefSeq" id="WP_011991931.1">
    <property type="nucleotide sequence ID" value="NC_009715.2"/>
</dbReference>
<dbReference type="HOGENOM" id="CLU_133067_1_3_7"/>
<evidence type="ECO:0000256" key="6">
    <source>
        <dbReference type="ARBA" id="ARBA00023136"/>
    </source>
</evidence>
<evidence type="ECO:0000256" key="2">
    <source>
        <dbReference type="ARBA" id="ARBA00022448"/>
    </source>
</evidence>
<keyword evidence="5 10" id="KW-1133">Transmembrane helix</keyword>
<dbReference type="EMBL" id="CP000767">
    <property type="protein sequence ID" value="EAU00921.1"/>
    <property type="molecule type" value="Genomic_DNA"/>
</dbReference>
<gene>
    <name evidence="11" type="ORF">CCV52592_1182</name>
</gene>
<dbReference type="PANTHER" id="PTHR30561">
    <property type="entry name" value="SMR FAMILY PROTON-DEPENDENT DRUG EFFLUX TRANSPORTER SUGE"/>
    <property type="match status" value="1"/>
</dbReference>
<evidence type="ECO:0000313" key="11">
    <source>
        <dbReference type="EMBL" id="EAU00921.1"/>
    </source>
</evidence>
<feature type="transmembrane region" description="Helical" evidence="10">
    <location>
        <begin position="36"/>
        <end position="55"/>
    </location>
</feature>
<evidence type="ECO:0000313" key="12">
    <source>
        <dbReference type="Proteomes" id="UP000006380"/>
    </source>
</evidence>
<dbReference type="Gene3D" id="1.10.3730.20">
    <property type="match status" value="1"/>
</dbReference>
<dbReference type="KEGG" id="ccv:CCV52592_1182"/>
<keyword evidence="12" id="KW-1185">Reference proteome</keyword>
<keyword evidence="2" id="KW-0813">Transport</keyword>
<dbReference type="STRING" id="360105.CCV52592_1182"/>
<dbReference type="InterPro" id="IPR045324">
    <property type="entry name" value="Small_multidrug_res"/>
</dbReference>
<dbReference type="AlphaFoldDB" id="A7GWZ5"/>
<keyword evidence="3" id="KW-1003">Cell membrane</keyword>
<comment type="subcellular location">
    <subcellularLocation>
        <location evidence="1 9">Cell membrane</location>
        <topology evidence="1 9">Multi-pass membrane protein</topology>
    </subcellularLocation>
</comment>
<evidence type="ECO:0000256" key="1">
    <source>
        <dbReference type="ARBA" id="ARBA00004651"/>
    </source>
</evidence>
<dbReference type="GO" id="GO:0022857">
    <property type="term" value="F:transmembrane transporter activity"/>
    <property type="evidence" value="ECO:0007669"/>
    <property type="project" value="InterPro"/>
</dbReference>
<reference evidence="11" key="1">
    <citation type="submission" date="2016-07" db="EMBL/GenBank/DDBJ databases">
        <title>Comparative genomics of the Campylobacter concisus group.</title>
        <authorList>
            <person name="Miller W.G."/>
            <person name="Yee E."/>
            <person name="Chapman M.H."/>
            <person name="Huynh S."/>
            <person name="Bono J.L."/>
            <person name="On S.L.W."/>
            <person name="StLeger J."/>
            <person name="Foster G."/>
            <person name="Parker C.T."/>
        </authorList>
    </citation>
    <scope>NUCLEOTIDE SEQUENCE</scope>
    <source>
        <strain evidence="11">525.92</strain>
    </source>
</reference>
<dbReference type="InterPro" id="IPR000390">
    <property type="entry name" value="Small_drug/metabolite_transptr"/>
</dbReference>
<dbReference type="Proteomes" id="UP000006380">
    <property type="component" value="Chromosome"/>
</dbReference>
<evidence type="ECO:0000256" key="10">
    <source>
        <dbReference type="SAM" id="Phobius"/>
    </source>
</evidence>
<dbReference type="PANTHER" id="PTHR30561:SF0">
    <property type="entry name" value="GUANIDINIUM EXPORTER"/>
    <property type="match status" value="1"/>
</dbReference>
<comment type="similarity">
    <text evidence="7">Belongs to the drug/metabolite transporter (DMT) superfamily. Small multidrug resistance (SMR) (TC 2.A.7.1) family. Gdx/SugE subfamily.</text>
</comment>
<evidence type="ECO:0000256" key="5">
    <source>
        <dbReference type="ARBA" id="ARBA00022989"/>
    </source>
</evidence>
<sequence>MMHFLALLGASACEVLGVYVLSMIEKSSKFSHKATLMALDICVLVLSLVLLRYAMQSLPMSVAYAIWTGLGAIGAVVVGIVINGEKFSLKKGVCLFLIIFSVIMLKIV</sequence>
<evidence type="ECO:0000256" key="4">
    <source>
        <dbReference type="ARBA" id="ARBA00022692"/>
    </source>
</evidence>
<organism evidence="11 12">
    <name type="scientific">Campylobacter curvus (strain 525.92)</name>
    <dbReference type="NCBI Taxonomy" id="360105"/>
    <lineage>
        <taxon>Bacteria</taxon>
        <taxon>Pseudomonadati</taxon>
        <taxon>Campylobacterota</taxon>
        <taxon>Epsilonproteobacteria</taxon>
        <taxon>Campylobacterales</taxon>
        <taxon>Campylobacteraceae</taxon>
        <taxon>Campylobacter</taxon>
    </lineage>
</organism>
<feature type="transmembrane region" description="Helical" evidence="10">
    <location>
        <begin position="88"/>
        <end position="107"/>
    </location>
</feature>
<proteinExistence type="inferred from homology"/>
<keyword evidence="6 10" id="KW-0472">Membrane</keyword>
<dbReference type="Pfam" id="PF00893">
    <property type="entry name" value="Multi_Drug_Res"/>
    <property type="match status" value="1"/>
</dbReference>
<evidence type="ECO:0000256" key="7">
    <source>
        <dbReference type="ARBA" id="ARBA00038151"/>
    </source>
</evidence>
<dbReference type="InterPro" id="IPR037185">
    <property type="entry name" value="EmrE-like"/>
</dbReference>